<evidence type="ECO:0000313" key="4">
    <source>
        <dbReference type="Proteomes" id="UP000243459"/>
    </source>
</evidence>
<organism evidence="3 4">
    <name type="scientific">Asparagus officinalis</name>
    <name type="common">Garden asparagus</name>
    <dbReference type="NCBI Taxonomy" id="4686"/>
    <lineage>
        <taxon>Eukaryota</taxon>
        <taxon>Viridiplantae</taxon>
        <taxon>Streptophyta</taxon>
        <taxon>Embryophyta</taxon>
        <taxon>Tracheophyta</taxon>
        <taxon>Spermatophyta</taxon>
        <taxon>Magnoliopsida</taxon>
        <taxon>Liliopsida</taxon>
        <taxon>Asparagales</taxon>
        <taxon>Asparagaceae</taxon>
        <taxon>Asparagoideae</taxon>
        <taxon>Asparagus</taxon>
    </lineage>
</organism>
<keyword evidence="2" id="KW-0812">Transmembrane</keyword>
<dbReference type="PANTHER" id="PTHR36369">
    <property type="entry name" value="TRANSMEMBRANE PROTEIN"/>
    <property type="match status" value="1"/>
</dbReference>
<dbReference type="OMA" id="EGEWWES"/>
<name>A0A5P1F9T1_ASPOF</name>
<accession>A0A5P1F9T1</accession>
<keyword evidence="2" id="KW-1133">Transmembrane helix</keyword>
<dbReference type="OrthoDB" id="1921606at2759"/>
<gene>
    <name evidence="3" type="ORF">A4U43_C03F13840</name>
</gene>
<evidence type="ECO:0000256" key="1">
    <source>
        <dbReference type="SAM" id="MobiDB-lite"/>
    </source>
</evidence>
<dbReference type="AlphaFoldDB" id="A0A5P1F9T1"/>
<feature type="transmembrane region" description="Helical" evidence="2">
    <location>
        <begin position="12"/>
        <end position="37"/>
    </location>
</feature>
<reference evidence="4" key="1">
    <citation type="journal article" date="2017" name="Nat. Commun.">
        <title>The asparagus genome sheds light on the origin and evolution of a young Y chromosome.</title>
        <authorList>
            <person name="Harkess A."/>
            <person name="Zhou J."/>
            <person name="Xu C."/>
            <person name="Bowers J.E."/>
            <person name="Van der Hulst R."/>
            <person name="Ayyampalayam S."/>
            <person name="Mercati F."/>
            <person name="Riccardi P."/>
            <person name="McKain M.R."/>
            <person name="Kakrana A."/>
            <person name="Tang H."/>
            <person name="Ray J."/>
            <person name="Groenendijk J."/>
            <person name="Arikit S."/>
            <person name="Mathioni S.M."/>
            <person name="Nakano M."/>
            <person name="Shan H."/>
            <person name="Telgmann-Rauber A."/>
            <person name="Kanno A."/>
            <person name="Yue Z."/>
            <person name="Chen H."/>
            <person name="Li W."/>
            <person name="Chen Y."/>
            <person name="Xu X."/>
            <person name="Zhang Y."/>
            <person name="Luo S."/>
            <person name="Chen H."/>
            <person name="Gao J."/>
            <person name="Mao Z."/>
            <person name="Pires J.C."/>
            <person name="Luo M."/>
            <person name="Kudrna D."/>
            <person name="Wing R.A."/>
            <person name="Meyers B.C."/>
            <person name="Yi K."/>
            <person name="Kong H."/>
            <person name="Lavrijsen P."/>
            <person name="Sunseri F."/>
            <person name="Falavigna A."/>
            <person name="Ye Y."/>
            <person name="Leebens-Mack J.H."/>
            <person name="Chen G."/>
        </authorList>
    </citation>
    <scope>NUCLEOTIDE SEQUENCE [LARGE SCALE GENOMIC DNA]</scope>
    <source>
        <strain evidence="4">cv. DH0086</strain>
    </source>
</reference>
<proteinExistence type="predicted"/>
<sequence>MYLLESPLEALAFRYSAALAGSAWTWLAVVFAALGFWQIRLVGSKIKPDPKPEPPQDAAKPTEDVIVGPNDNKDLPMRRCHVDRKGEYTLTKGRFTAYFHVEDNGHGYECDGVSDDDYEKEETPLWRPEGMRGDLGWYRYVDLTAFDGSVVRLWDRYGGELQRRI</sequence>
<evidence type="ECO:0000256" key="2">
    <source>
        <dbReference type="SAM" id="Phobius"/>
    </source>
</evidence>
<evidence type="ECO:0000313" key="3">
    <source>
        <dbReference type="EMBL" id="ONK75146.1"/>
    </source>
</evidence>
<keyword evidence="4" id="KW-1185">Reference proteome</keyword>
<dbReference type="PANTHER" id="PTHR36369:SF1">
    <property type="entry name" value="TRANSMEMBRANE PROTEIN"/>
    <property type="match status" value="1"/>
</dbReference>
<dbReference type="Gramene" id="ONK75146">
    <property type="protein sequence ID" value="ONK75146"/>
    <property type="gene ID" value="A4U43_C03F13840"/>
</dbReference>
<feature type="region of interest" description="Disordered" evidence="1">
    <location>
        <begin position="47"/>
        <end position="74"/>
    </location>
</feature>
<dbReference type="EMBL" id="CM007383">
    <property type="protein sequence ID" value="ONK75146.1"/>
    <property type="molecule type" value="Genomic_DNA"/>
</dbReference>
<dbReference type="Proteomes" id="UP000243459">
    <property type="component" value="Chromosome 3"/>
</dbReference>
<protein>
    <submittedName>
        <fullName evidence="3">Uncharacterized protein</fullName>
    </submittedName>
</protein>
<keyword evidence="2" id="KW-0472">Membrane</keyword>